<dbReference type="GO" id="GO:0003700">
    <property type="term" value="F:DNA-binding transcription factor activity"/>
    <property type="evidence" value="ECO:0007669"/>
    <property type="project" value="TreeGrafter"/>
</dbReference>
<gene>
    <name evidence="7" type="ORF">SHKM778_01770</name>
</gene>
<evidence type="ECO:0000313" key="7">
    <source>
        <dbReference type="EMBL" id="BFO13789.1"/>
    </source>
</evidence>
<dbReference type="SUPFAM" id="SSF46689">
    <property type="entry name" value="Homeodomain-like"/>
    <property type="match status" value="1"/>
</dbReference>
<evidence type="ECO:0000259" key="6">
    <source>
        <dbReference type="PROSITE" id="PS50977"/>
    </source>
</evidence>
<dbReference type="GO" id="GO:0000976">
    <property type="term" value="F:transcription cis-regulatory region binding"/>
    <property type="evidence" value="ECO:0007669"/>
    <property type="project" value="TreeGrafter"/>
</dbReference>
<evidence type="ECO:0000256" key="2">
    <source>
        <dbReference type="ARBA" id="ARBA00023125"/>
    </source>
</evidence>
<evidence type="ECO:0000256" key="3">
    <source>
        <dbReference type="ARBA" id="ARBA00023163"/>
    </source>
</evidence>
<reference evidence="7" key="1">
    <citation type="submission" date="2024-06" db="EMBL/GenBank/DDBJ databases">
        <authorList>
            <consortium name="consrtm"/>
            <person name="Uemura M."/>
            <person name="Terahara T."/>
        </authorList>
    </citation>
    <scope>NUCLEOTIDE SEQUENCE</scope>
    <source>
        <strain evidence="7">KM77-8</strain>
    </source>
</reference>
<dbReference type="InterPro" id="IPR009057">
    <property type="entry name" value="Homeodomain-like_sf"/>
</dbReference>
<dbReference type="Gene3D" id="1.10.357.10">
    <property type="entry name" value="Tetracycline Repressor, domain 2"/>
    <property type="match status" value="1"/>
</dbReference>
<evidence type="ECO:0000256" key="5">
    <source>
        <dbReference type="SAM" id="MobiDB-lite"/>
    </source>
</evidence>
<dbReference type="EMBL" id="AP035768">
    <property type="protein sequence ID" value="BFO13789.1"/>
    <property type="molecule type" value="Genomic_DNA"/>
</dbReference>
<dbReference type="PANTHER" id="PTHR30055:SF151">
    <property type="entry name" value="TRANSCRIPTIONAL REGULATORY PROTEIN"/>
    <property type="match status" value="1"/>
</dbReference>
<keyword evidence="2 4" id="KW-0238">DNA-binding</keyword>
<feature type="compositionally biased region" description="Low complexity" evidence="5">
    <location>
        <begin position="111"/>
        <end position="147"/>
    </location>
</feature>
<reference evidence="7" key="2">
    <citation type="submission" date="2024-07" db="EMBL/GenBank/DDBJ databases">
        <title>Streptomyces haneummycinica sp. nov., a new antibiotic-producing actinobacterium isolated from marine sediment.</title>
        <authorList>
            <person name="Uemura M."/>
            <person name="Hamada M."/>
            <person name="Hirano S."/>
            <person name="Kobayashi K."/>
            <person name="Ohshiro T."/>
            <person name="Kobayashi T."/>
            <person name="Terahara T."/>
        </authorList>
    </citation>
    <scope>NUCLEOTIDE SEQUENCE</scope>
    <source>
        <strain evidence="7">KM77-8</strain>
    </source>
</reference>
<evidence type="ECO:0000256" key="4">
    <source>
        <dbReference type="PROSITE-ProRule" id="PRU00335"/>
    </source>
</evidence>
<sequence>MPYAVNRHATPSLPHPDQLASTALAVIDRDGLAALSMRAVAKELGMSTMGLYRYVLDRGELERLVVELVLNAVDTELPDPGASWRERVEVLVRRLRDTVGAHPEVVPSPSPTGTTPSGCCAGRSPCSPSSPRRVSRASGGSSPCAAC</sequence>
<proteinExistence type="predicted"/>
<keyword evidence="3" id="KW-0804">Transcription</keyword>
<feature type="domain" description="HTH tetR-type" evidence="6">
    <location>
        <begin position="13"/>
        <end position="73"/>
    </location>
</feature>
<protein>
    <recommendedName>
        <fullName evidence="6">HTH tetR-type domain-containing protein</fullName>
    </recommendedName>
</protein>
<feature type="DNA-binding region" description="H-T-H motif" evidence="4">
    <location>
        <begin position="36"/>
        <end position="55"/>
    </location>
</feature>
<feature type="region of interest" description="Disordered" evidence="5">
    <location>
        <begin position="99"/>
        <end position="147"/>
    </location>
</feature>
<organism evidence="7">
    <name type="scientific">Streptomyces haneummycinicus</name>
    <dbReference type="NCBI Taxonomy" id="3074435"/>
    <lineage>
        <taxon>Bacteria</taxon>
        <taxon>Bacillati</taxon>
        <taxon>Actinomycetota</taxon>
        <taxon>Actinomycetes</taxon>
        <taxon>Kitasatosporales</taxon>
        <taxon>Streptomycetaceae</taxon>
        <taxon>Streptomyces</taxon>
    </lineage>
</organism>
<dbReference type="AlphaFoldDB" id="A0AAT9H8V5"/>
<dbReference type="InterPro" id="IPR050109">
    <property type="entry name" value="HTH-type_TetR-like_transc_reg"/>
</dbReference>
<evidence type="ECO:0000256" key="1">
    <source>
        <dbReference type="ARBA" id="ARBA00023015"/>
    </source>
</evidence>
<dbReference type="PANTHER" id="PTHR30055">
    <property type="entry name" value="HTH-TYPE TRANSCRIPTIONAL REGULATOR RUTR"/>
    <property type="match status" value="1"/>
</dbReference>
<keyword evidence="1" id="KW-0805">Transcription regulation</keyword>
<name>A0AAT9H8V5_9ACTN</name>
<accession>A0AAT9H8V5</accession>
<dbReference type="Pfam" id="PF00440">
    <property type="entry name" value="TetR_N"/>
    <property type="match status" value="1"/>
</dbReference>
<dbReference type="InterPro" id="IPR001647">
    <property type="entry name" value="HTH_TetR"/>
</dbReference>
<dbReference type="PROSITE" id="PS50977">
    <property type="entry name" value="HTH_TETR_2"/>
    <property type="match status" value="1"/>
</dbReference>